<dbReference type="AlphaFoldDB" id="A0A4Q2M8K4"/>
<dbReference type="EMBL" id="JACCBI010000001">
    <property type="protein sequence ID" value="NYD68161.1"/>
    <property type="molecule type" value="Genomic_DNA"/>
</dbReference>
<name>A0A4Q2M8K4_9MICO</name>
<comment type="caution">
    <text evidence="3">The sequence shown here is derived from an EMBL/GenBank/DDBJ whole genome shotgun (WGS) entry which is preliminary data.</text>
</comment>
<evidence type="ECO:0000313" key="3">
    <source>
        <dbReference type="EMBL" id="RXZ87697.1"/>
    </source>
</evidence>
<organism evidence="3 4">
    <name type="scientific">Agromyces atrinae</name>
    <dbReference type="NCBI Taxonomy" id="592376"/>
    <lineage>
        <taxon>Bacteria</taxon>
        <taxon>Bacillati</taxon>
        <taxon>Actinomycetota</taxon>
        <taxon>Actinomycetes</taxon>
        <taxon>Micrococcales</taxon>
        <taxon>Microbacteriaceae</taxon>
        <taxon>Agromyces</taxon>
    </lineage>
</organism>
<accession>A0A4Q2M8K4</accession>
<proteinExistence type="predicted"/>
<gene>
    <name evidence="2" type="ORF">BJ972_002680</name>
    <name evidence="3" type="ORF">ESP50_00365</name>
</gene>
<dbReference type="PROSITE" id="PS51257">
    <property type="entry name" value="PROKAR_LIPOPROTEIN"/>
    <property type="match status" value="1"/>
</dbReference>
<evidence type="ECO:0000313" key="4">
    <source>
        <dbReference type="Proteomes" id="UP000292686"/>
    </source>
</evidence>
<keyword evidence="1" id="KW-0732">Signal</keyword>
<reference evidence="3 4" key="1">
    <citation type="submission" date="2019-01" db="EMBL/GenBank/DDBJ databases">
        <title>Agromyces.</title>
        <authorList>
            <person name="Li J."/>
        </authorList>
    </citation>
    <scope>NUCLEOTIDE SEQUENCE [LARGE SCALE GENOMIC DNA]</scope>
    <source>
        <strain evidence="3 4">DSM 23870</strain>
    </source>
</reference>
<evidence type="ECO:0000256" key="1">
    <source>
        <dbReference type="SAM" id="SignalP"/>
    </source>
</evidence>
<dbReference type="RefSeq" id="WP_129171962.1">
    <property type="nucleotide sequence ID" value="NZ_JACCBI010000001.1"/>
</dbReference>
<feature type="chain" id="PRO_5036119124" description="LppX_LprAFG lipoprotein" evidence="1">
    <location>
        <begin position="27"/>
        <end position="247"/>
    </location>
</feature>
<sequence length="247" mass="24691">MRAAAALAAVALMLGLAGCTGGSGDAAPTPSDDGPRVVTTAESELLAVIRFKNFDAGTRSVEAAFDDSGSALTLDGWFDYETHVGYGLVTADGNGGDLILWDGTTLAALSAAGATSPPLPVPASTEAWSPGAVDPTASAAQAVLSVVASLGADRPENPLLLRQNGALHLTDDEIDGTAVSVFTGPAEGAVSGDAVDPDASGVRYWVDETGLLLRVEARLGGTWVTIDLGPADDVTIPGPIPTAVPGA</sequence>
<dbReference type="Proteomes" id="UP000581087">
    <property type="component" value="Unassembled WGS sequence"/>
</dbReference>
<keyword evidence="4" id="KW-1185">Reference proteome</keyword>
<dbReference type="OrthoDB" id="3673753at2"/>
<evidence type="ECO:0008006" key="6">
    <source>
        <dbReference type="Google" id="ProtNLM"/>
    </source>
</evidence>
<dbReference type="Proteomes" id="UP000292686">
    <property type="component" value="Unassembled WGS sequence"/>
</dbReference>
<dbReference type="EMBL" id="SDPM01000001">
    <property type="protein sequence ID" value="RXZ87697.1"/>
    <property type="molecule type" value="Genomic_DNA"/>
</dbReference>
<evidence type="ECO:0000313" key="2">
    <source>
        <dbReference type="EMBL" id="NYD68161.1"/>
    </source>
</evidence>
<evidence type="ECO:0000313" key="5">
    <source>
        <dbReference type="Proteomes" id="UP000581087"/>
    </source>
</evidence>
<protein>
    <recommendedName>
        <fullName evidence="6">LppX_LprAFG lipoprotein</fullName>
    </recommendedName>
</protein>
<reference evidence="2 5" key="2">
    <citation type="submission" date="2020-07" db="EMBL/GenBank/DDBJ databases">
        <title>Sequencing the genomes of 1000 actinobacteria strains.</title>
        <authorList>
            <person name="Klenk H.-P."/>
        </authorList>
    </citation>
    <scope>NUCLEOTIDE SEQUENCE [LARGE SCALE GENOMIC DNA]</scope>
    <source>
        <strain evidence="2 5">DSM 23870</strain>
    </source>
</reference>
<feature type="signal peptide" evidence="1">
    <location>
        <begin position="1"/>
        <end position="26"/>
    </location>
</feature>